<keyword evidence="11" id="KW-1185">Reference proteome</keyword>
<dbReference type="CDD" id="cd00082">
    <property type="entry name" value="HisKA"/>
    <property type="match status" value="1"/>
</dbReference>
<proteinExistence type="predicted"/>
<dbReference type="SMART" id="SM00062">
    <property type="entry name" value="PBPb"/>
    <property type="match status" value="1"/>
</dbReference>
<dbReference type="RefSeq" id="WP_263051273.1">
    <property type="nucleotide sequence ID" value="NZ_CP106735.1"/>
</dbReference>
<dbReference type="InterPro" id="IPR050736">
    <property type="entry name" value="Sensor_HK_Regulatory"/>
</dbReference>
<dbReference type="InterPro" id="IPR001638">
    <property type="entry name" value="Solute-binding_3/MltF_N"/>
</dbReference>
<dbReference type="EMBL" id="CP106735">
    <property type="protein sequence ID" value="UXX79542.1"/>
    <property type="molecule type" value="Genomic_DNA"/>
</dbReference>
<dbReference type="InterPro" id="IPR003661">
    <property type="entry name" value="HisK_dim/P_dom"/>
</dbReference>
<keyword evidence="7" id="KW-1133">Transmembrane helix</keyword>
<dbReference type="InterPro" id="IPR005467">
    <property type="entry name" value="His_kinase_dom"/>
</dbReference>
<evidence type="ECO:0000256" key="8">
    <source>
        <dbReference type="SAM" id="SignalP"/>
    </source>
</evidence>
<dbReference type="Gene3D" id="1.10.287.130">
    <property type="match status" value="1"/>
</dbReference>
<feature type="domain" description="Histidine kinase" evidence="9">
    <location>
        <begin position="379"/>
        <end position="593"/>
    </location>
</feature>
<name>A0ABY6D078_9BACT</name>
<dbReference type="SMART" id="SM00387">
    <property type="entry name" value="HATPase_c"/>
    <property type="match status" value="1"/>
</dbReference>
<protein>
    <recommendedName>
        <fullName evidence="2">histidine kinase</fullName>
        <ecNumber evidence="2">2.7.13.3</ecNumber>
    </recommendedName>
</protein>
<dbReference type="SUPFAM" id="SSF55874">
    <property type="entry name" value="ATPase domain of HSP90 chaperone/DNA topoisomerase II/histidine kinase"/>
    <property type="match status" value="1"/>
</dbReference>
<dbReference type="PANTHER" id="PTHR43711">
    <property type="entry name" value="TWO-COMPONENT HISTIDINE KINASE"/>
    <property type="match status" value="1"/>
</dbReference>
<gene>
    <name evidence="10" type="ORF">N7E81_00255</name>
</gene>
<sequence>MVLHKKLLLTLLATLSILWCQASDLTWKQAQQKKKGTIAIQYKVNAPFLLSTDGVLEGLEYEMMVGFQRYLSKQYGIEINYHWIEWSTLSEIFEQIQIEERAGDIGLDIISWTADREKNVKFSKPYFPDFQVLITHRSNPSILHENEFIVPYNDYTAISVLGTTYDQNLKKIRETGAHFNIRYIEQSTQVIDEIINSPKTFGYSDLTRYLLALNKDLPIKRLNAYAMKGHGLGVIFNKDSDWDIPFNEYLTSPDFERIKKGSVQRYFGSEFNEFIRNLSNHQDEEMVLLMQEKMFMDEEIEQSRAESERQEQIKNLLIIVVAFALLTAFFLFNRSKIKSNANKVLMAHKDTIEQKNELLSLRNKELTDINEEKNSYIHILSHDLRAPINNINSLSKLLQDAQLNPEESKLLNHITSESQRLSDMVTRILDIEKIESQRIDEYRPVDLTECLQKIVDNFQTTASDKHITIHSSLSPNTFLLGLDEFVYHVFENLLSNAIKFTPLHKNIYLTSEVQQNQLLIHLRDEGPGISEADQEKMFKKFQTLSAKATGGEKSNGIGLSIVHKYVSLLNGQLTYQSTLGEGTTFTVAFESVSPEGKNSVPKNK</sequence>
<evidence type="ECO:0000256" key="5">
    <source>
        <dbReference type="ARBA" id="ARBA00022777"/>
    </source>
</evidence>
<dbReference type="Pfam" id="PF00512">
    <property type="entry name" value="HisKA"/>
    <property type="match status" value="1"/>
</dbReference>
<accession>A0ABY6D078</accession>
<evidence type="ECO:0000256" key="2">
    <source>
        <dbReference type="ARBA" id="ARBA00012438"/>
    </source>
</evidence>
<dbReference type="PROSITE" id="PS50109">
    <property type="entry name" value="HIS_KIN"/>
    <property type="match status" value="1"/>
</dbReference>
<feature type="transmembrane region" description="Helical" evidence="7">
    <location>
        <begin position="316"/>
        <end position="333"/>
    </location>
</feature>
<dbReference type="Pfam" id="PF02518">
    <property type="entry name" value="HATPase_c"/>
    <property type="match status" value="1"/>
</dbReference>
<organism evidence="10 11">
    <name type="scientific">Reichenbachiella carrageenanivorans</name>
    <dbReference type="NCBI Taxonomy" id="2979869"/>
    <lineage>
        <taxon>Bacteria</taxon>
        <taxon>Pseudomonadati</taxon>
        <taxon>Bacteroidota</taxon>
        <taxon>Cytophagia</taxon>
        <taxon>Cytophagales</taxon>
        <taxon>Reichenbachiellaceae</taxon>
        <taxon>Reichenbachiella</taxon>
    </lineage>
</organism>
<dbReference type="PANTHER" id="PTHR43711:SF26">
    <property type="entry name" value="SENSOR HISTIDINE KINASE RCSC"/>
    <property type="match status" value="1"/>
</dbReference>
<dbReference type="SUPFAM" id="SSF47384">
    <property type="entry name" value="Homodimeric domain of signal transducing histidine kinase"/>
    <property type="match status" value="1"/>
</dbReference>
<dbReference type="Proteomes" id="UP001062165">
    <property type="component" value="Chromosome"/>
</dbReference>
<keyword evidence="7" id="KW-0472">Membrane</keyword>
<keyword evidence="3" id="KW-0597">Phosphoprotein</keyword>
<dbReference type="InterPro" id="IPR004358">
    <property type="entry name" value="Sig_transdc_His_kin-like_C"/>
</dbReference>
<dbReference type="InterPro" id="IPR036097">
    <property type="entry name" value="HisK_dim/P_sf"/>
</dbReference>
<dbReference type="InterPro" id="IPR036890">
    <property type="entry name" value="HATPase_C_sf"/>
</dbReference>
<comment type="catalytic activity">
    <reaction evidence="1">
        <text>ATP + protein L-histidine = ADP + protein N-phospho-L-histidine.</text>
        <dbReference type="EC" id="2.7.13.3"/>
    </reaction>
</comment>
<evidence type="ECO:0000256" key="3">
    <source>
        <dbReference type="ARBA" id="ARBA00022553"/>
    </source>
</evidence>
<keyword evidence="10" id="KW-0067">ATP-binding</keyword>
<dbReference type="Pfam" id="PF00497">
    <property type="entry name" value="SBP_bac_3"/>
    <property type="match status" value="1"/>
</dbReference>
<dbReference type="GO" id="GO:0005524">
    <property type="term" value="F:ATP binding"/>
    <property type="evidence" value="ECO:0007669"/>
    <property type="project" value="UniProtKB-KW"/>
</dbReference>
<keyword evidence="5" id="KW-0418">Kinase</keyword>
<evidence type="ECO:0000256" key="7">
    <source>
        <dbReference type="SAM" id="Phobius"/>
    </source>
</evidence>
<dbReference type="SMART" id="SM00388">
    <property type="entry name" value="HisKA"/>
    <property type="match status" value="1"/>
</dbReference>
<evidence type="ECO:0000313" key="11">
    <source>
        <dbReference type="Proteomes" id="UP001062165"/>
    </source>
</evidence>
<keyword evidence="10" id="KW-0547">Nucleotide-binding</keyword>
<dbReference type="InterPro" id="IPR003594">
    <property type="entry name" value="HATPase_dom"/>
</dbReference>
<feature type="signal peptide" evidence="8">
    <location>
        <begin position="1"/>
        <end position="22"/>
    </location>
</feature>
<feature type="chain" id="PRO_5046211263" description="histidine kinase" evidence="8">
    <location>
        <begin position="23"/>
        <end position="604"/>
    </location>
</feature>
<evidence type="ECO:0000256" key="4">
    <source>
        <dbReference type="ARBA" id="ARBA00022679"/>
    </source>
</evidence>
<dbReference type="CDD" id="cd00075">
    <property type="entry name" value="HATPase"/>
    <property type="match status" value="1"/>
</dbReference>
<reference evidence="10" key="1">
    <citation type="submission" date="2022-10" db="EMBL/GenBank/DDBJ databases">
        <title>Comparative genomics and taxonomic characterization of three novel marine species of genus Reichenbachiella exhibiting antioxidant and polysaccharide degradation activities.</title>
        <authorList>
            <person name="Muhammad N."/>
            <person name="Lee Y.-J."/>
            <person name="Ko J."/>
            <person name="Kim S.-G."/>
        </authorList>
    </citation>
    <scope>NUCLEOTIDE SEQUENCE</scope>
    <source>
        <strain evidence="10">Wsw4-B4</strain>
    </source>
</reference>
<keyword evidence="8" id="KW-0732">Signal</keyword>
<evidence type="ECO:0000256" key="1">
    <source>
        <dbReference type="ARBA" id="ARBA00000085"/>
    </source>
</evidence>
<dbReference type="Gene3D" id="3.30.565.10">
    <property type="entry name" value="Histidine kinase-like ATPase, C-terminal domain"/>
    <property type="match status" value="1"/>
</dbReference>
<dbReference type="SUPFAM" id="SSF53850">
    <property type="entry name" value="Periplasmic binding protein-like II"/>
    <property type="match status" value="1"/>
</dbReference>
<evidence type="ECO:0000259" key="9">
    <source>
        <dbReference type="PROSITE" id="PS50109"/>
    </source>
</evidence>
<evidence type="ECO:0000313" key="10">
    <source>
        <dbReference type="EMBL" id="UXX79542.1"/>
    </source>
</evidence>
<dbReference type="Gene3D" id="3.40.190.10">
    <property type="entry name" value="Periplasmic binding protein-like II"/>
    <property type="match status" value="2"/>
</dbReference>
<keyword evidence="7" id="KW-0812">Transmembrane</keyword>
<keyword evidence="4" id="KW-0808">Transferase</keyword>
<keyword evidence="6" id="KW-0902">Two-component regulatory system</keyword>
<dbReference type="EC" id="2.7.13.3" evidence="2"/>
<dbReference type="PRINTS" id="PR00344">
    <property type="entry name" value="BCTRLSENSOR"/>
</dbReference>
<evidence type="ECO:0000256" key="6">
    <source>
        <dbReference type="ARBA" id="ARBA00023012"/>
    </source>
</evidence>